<proteinExistence type="predicted"/>
<reference evidence="1 2" key="1">
    <citation type="submission" date="2020-02" db="EMBL/GenBank/DDBJ databases">
        <title>Whole-genome analyses of novel actinobacteria.</title>
        <authorList>
            <person name="Sahin N."/>
            <person name="Tatar D."/>
        </authorList>
    </citation>
    <scope>NUCLEOTIDE SEQUENCE [LARGE SCALE GENOMIC DNA]</scope>
    <source>
        <strain evidence="1 2">SB3404</strain>
    </source>
</reference>
<organism evidence="1 2">
    <name type="scientific">Streptomyces boncukensis</name>
    <dbReference type="NCBI Taxonomy" id="2711219"/>
    <lineage>
        <taxon>Bacteria</taxon>
        <taxon>Bacillati</taxon>
        <taxon>Actinomycetota</taxon>
        <taxon>Actinomycetes</taxon>
        <taxon>Kitasatosporales</taxon>
        <taxon>Streptomycetaceae</taxon>
        <taxon>Streptomyces</taxon>
    </lineage>
</organism>
<evidence type="ECO:0008006" key="3">
    <source>
        <dbReference type="Google" id="ProtNLM"/>
    </source>
</evidence>
<name>A0A6G4X3U4_9ACTN</name>
<comment type="caution">
    <text evidence="1">The sequence shown here is derived from an EMBL/GenBank/DDBJ whole genome shotgun (WGS) entry which is preliminary data.</text>
</comment>
<accession>A0A6G4X3U4</accession>
<dbReference type="Proteomes" id="UP000477722">
    <property type="component" value="Unassembled WGS sequence"/>
</dbReference>
<dbReference type="RefSeq" id="WP_165301893.1">
    <property type="nucleotide sequence ID" value="NZ_JAAKZZ010000416.1"/>
</dbReference>
<evidence type="ECO:0000313" key="2">
    <source>
        <dbReference type="Proteomes" id="UP000477722"/>
    </source>
</evidence>
<dbReference type="AlphaFoldDB" id="A0A6G4X3U4"/>
<evidence type="ECO:0000313" key="1">
    <source>
        <dbReference type="EMBL" id="NGO72209.1"/>
    </source>
</evidence>
<keyword evidence="2" id="KW-1185">Reference proteome</keyword>
<protein>
    <recommendedName>
        <fullName evidence="3">Tetratricopeptide repeat protein</fullName>
    </recommendedName>
</protein>
<sequence length="167" mass="18334">MAEPQREAPRGALDATLVRLGQAIMLHRGGDREEARNRLAALWQEAEESGHLFHRCTIAHHMADTQDDPADELRWDLCALAAADALTGRREARDRWAEHVRAVRSLYPALYLNLASDHAKLGDGPSARRELTRARGVLGELADDTYGAGIRAAVARLETRLAGSTPP</sequence>
<gene>
    <name evidence="1" type="ORF">G5C65_28445</name>
</gene>
<dbReference type="EMBL" id="JAAKZZ010000416">
    <property type="protein sequence ID" value="NGO72209.1"/>
    <property type="molecule type" value="Genomic_DNA"/>
</dbReference>